<protein>
    <submittedName>
        <fullName evidence="1">Uncharacterized protein</fullName>
    </submittedName>
</protein>
<dbReference type="Proteomes" id="UP000176938">
    <property type="component" value="Unassembled WGS sequence"/>
</dbReference>
<dbReference type="EMBL" id="METP01000038">
    <property type="protein sequence ID" value="OGC05617.1"/>
    <property type="molecule type" value="Genomic_DNA"/>
</dbReference>
<organism evidence="1 2">
    <name type="scientific">candidate division WOR-1 bacterium RIFCSPLOWO2_02_FULL_46_20</name>
    <dbReference type="NCBI Taxonomy" id="1802567"/>
    <lineage>
        <taxon>Bacteria</taxon>
        <taxon>Bacillati</taxon>
        <taxon>Saganbacteria</taxon>
    </lineage>
</organism>
<sequence length="346" mass="40097">MHNSISFDLITSRLSQLDAAQWRQPVTQSRRLNILKHRDEYLQIEHDNSNLIWLYTLMLEDEVELPHGEVISSIKQRLLAEEVLTPLAWRYIANGTANDFRVVLDSQDPGEESNWRWLTLLAWLQVLSGLRLSSPISEPVQELFLHDGLVVEQDNSEILFRGAWMKFYTLRHILEEAEKRLTAGTLVQFAEAELVEVITWLATTDPELDNNQAKNGWKYLTKRAAEWKADIVKMAVCQHLTWDSALPNTQIDHWTVEPVTDAWSLHRLAISQRHCGDRYVEGCIEGEERIFVIRNFEDKIAATLRLKLVDESWVIGDIRGFANSEVSVEIIELGELLVQRYADLWR</sequence>
<name>A0A1F4RBR3_UNCSA</name>
<gene>
    <name evidence="1" type="ORF">A3H38_01820</name>
</gene>
<reference evidence="1 2" key="1">
    <citation type="journal article" date="2016" name="Nat. Commun.">
        <title>Thousands of microbial genomes shed light on interconnected biogeochemical processes in an aquifer system.</title>
        <authorList>
            <person name="Anantharaman K."/>
            <person name="Brown C.T."/>
            <person name="Hug L.A."/>
            <person name="Sharon I."/>
            <person name="Castelle C.J."/>
            <person name="Probst A.J."/>
            <person name="Thomas B.C."/>
            <person name="Singh A."/>
            <person name="Wilkins M.J."/>
            <person name="Karaoz U."/>
            <person name="Brodie E.L."/>
            <person name="Williams K.H."/>
            <person name="Hubbard S.S."/>
            <person name="Banfield J.F."/>
        </authorList>
    </citation>
    <scope>NUCLEOTIDE SEQUENCE [LARGE SCALE GENOMIC DNA]</scope>
</reference>
<proteinExistence type="predicted"/>
<comment type="caution">
    <text evidence="1">The sequence shown here is derived from an EMBL/GenBank/DDBJ whole genome shotgun (WGS) entry which is preliminary data.</text>
</comment>
<dbReference type="AlphaFoldDB" id="A0A1F4RBR3"/>
<accession>A0A1F4RBR3</accession>
<evidence type="ECO:0000313" key="1">
    <source>
        <dbReference type="EMBL" id="OGC05617.1"/>
    </source>
</evidence>
<evidence type="ECO:0000313" key="2">
    <source>
        <dbReference type="Proteomes" id="UP000176938"/>
    </source>
</evidence>